<name>A0A8T0I7I3_CERPU</name>
<reference evidence="1" key="1">
    <citation type="submission" date="2020-06" db="EMBL/GenBank/DDBJ databases">
        <title>WGS assembly of Ceratodon purpureus strain R40.</title>
        <authorList>
            <person name="Carey S.B."/>
            <person name="Jenkins J."/>
            <person name="Shu S."/>
            <person name="Lovell J.T."/>
            <person name="Sreedasyam A."/>
            <person name="Maumus F."/>
            <person name="Tiley G.P."/>
            <person name="Fernandez-Pozo N."/>
            <person name="Barry K."/>
            <person name="Chen C."/>
            <person name="Wang M."/>
            <person name="Lipzen A."/>
            <person name="Daum C."/>
            <person name="Saski C.A."/>
            <person name="Payton A.C."/>
            <person name="Mcbreen J.C."/>
            <person name="Conrad R.E."/>
            <person name="Kollar L.M."/>
            <person name="Olsson S."/>
            <person name="Huttunen S."/>
            <person name="Landis J.B."/>
            <person name="Wickett N.J."/>
            <person name="Johnson M.G."/>
            <person name="Rensing S.A."/>
            <person name="Grimwood J."/>
            <person name="Schmutz J."/>
            <person name="Mcdaniel S.F."/>
        </authorList>
    </citation>
    <scope>NUCLEOTIDE SEQUENCE</scope>
    <source>
        <strain evidence="1">R40</strain>
    </source>
</reference>
<accession>A0A8T0I7I3</accession>
<dbReference type="EMBL" id="CM026424">
    <property type="protein sequence ID" value="KAG0579047.1"/>
    <property type="molecule type" value="Genomic_DNA"/>
</dbReference>
<dbReference type="AlphaFoldDB" id="A0A8T0I7I3"/>
<evidence type="ECO:0000313" key="1">
    <source>
        <dbReference type="EMBL" id="KAG0579047.1"/>
    </source>
</evidence>
<organism evidence="1 2">
    <name type="scientific">Ceratodon purpureus</name>
    <name type="common">Fire moss</name>
    <name type="synonym">Dicranum purpureum</name>
    <dbReference type="NCBI Taxonomy" id="3225"/>
    <lineage>
        <taxon>Eukaryota</taxon>
        <taxon>Viridiplantae</taxon>
        <taxon>Streptophyta</taxon>
        <taxon>Embryophyta</taxon>
        <taxon>Bryophyta</taxon>
        <taxon>Bryophytina</taxon>
        <taxon>Bryopsida</taxon>
        <taxon>Dicranidae</taxon>
        <taxon>Pseudoditrichales</taxon>
        <taxon>Ditrichaceae</taxon>
        <taxon>Ceratodon</taxon>
    </lineage>
</organism>
<comment type="caution">
    <text evidence="1">The sequence shown here is derived from an EMBL/GenBank/DDBJ whole genome shotgun (WGS) entry which is preliminary data.</text>
</comment>
<keyword evidence="2" id="KW-1185">Reference proteome</keyword>
<dbReference type="Proteomes" id="UP000822688">
    <property type="component" value="Chromosome 4"/>
</dbReference>
<proteinExistence type="predicted"/>
<sequence>MPAWKDYHIRHKGWACIRGSSSSSSDFGGLVFPVFVLAGELARLVLAGVLARLGAGSFSGFLKWLGLGFGALCIEDLRMAESLHYSGYGLRHRFAGVSNGVAIALAHMNRVDTVCFLLCFVDARFQSCDCVPSKWPPAEVDTWLMFLILQVVAVAGFLEDVAKCVYSFLKSLFQRAPTFSKHLRPLRL</sequence>
<evidence type="ECO:0000313" key="2">
    <source>
        <dbReference type="Proteomes" id="UP000822688"/>
    </source>
</evidence>
<protein>
    <submittedName>
        <fullName evidence="1">Uncharacterized protein</fullName>
    </submittedName>
</protein>
<gene>
    <name evidence="1" type="ORF">KC19_4G068400</name>
</gene>